<reference evidence="6" key="1">
    <citation type="journal article" date="2020" name="Ecol. Evol.">
        <title>Genome structure and content of the rice root-knot nematode (Meloidogyne graminicola).</title>
        <authorList>
            <person name="Phan N.T."/>
            <person name="Danchin E.G.J."/>
            <person name="Klopp C."/>
            <person name="Perfus-Barbeoch L."/>
            <person name="Kozlowski D.K."/>
            <person name="Koutsovoulos G.D."/>
            <person name="Lopez-Roques C."/>
            <person name="Bouchez O."/>
            <person name="Zahm M."/>
            <person name="Besnard G."/>
            <person name="Bellafiore S."/>
        </authorList>
    </citation>
    <scope>NUCLEOTIDE SEQUENCE</scope>
    <source>
        <strain evidence="6">VN-18</strain>
    </source>
</reference>
<feature type="compositionally biased region" description="Low complexity" evidence="4">
    <location>
        <begin position="837"/>
        <end position="849"/>
    </location>
</feature>
<organism evidence="6 7">
    <name type="scientific">Meloidogyne graminicola</name>
    <dbReference type="NCBI Taxonomy" id="189291"/>
    <lineage>
        <taxon>Eukaryota</taxon>
        <taxon>Metazoa</taxon>
        <taxon>Ecdysozoa</taxon>
        <taxon>Nematoda</taxon>
        <taxon>Chromadorea</taxon>
        <taxon>Rhabditida</taxon>
        <taxon>Tylenchina</taxon>
        <taxon>Tylenchomorpha</taxon>
        <taxon>Tylenchoidea</taxon>
        <taxon>Meloidogynidae</taxon>
        <taxon>Meloidogyninae</taxon>
        <taxon>Meloidogyne</taxon>
    </lineage>
</organism>
<dbReference type="Gene3D" id="3.50.50.60">
    <property type="entry name" value="FAD/NAD(P)-binding domain"/>
    <property type="match status" value="3"/>
</dbReference>
<comment type="caution">
    <text evidence="6">The sequence shown here is derived from an EMBL/GenBank/DDBJ whole genome shotgun (WGS) entry which is preliminary data.</text>
</comment>
<evidence type="ECO:0000256" key="1">
    <source>
        <dbReference type="ARBA" id="ARBA00001974"/>
    </source>
</evidence>
<dbReference type="PANTHER" id="PTHR43429:SF2">
    <property type="entry name" value="PYRIDINE NUCLEOTIDE-DISULFIDE OXIDOREDUCTASE DOMAIN-CONTAINING PROTEIN 1"/>
    <property type="match status" value="1"/>
</dbReference>
<dbReference type="PRINTS" id="PR00368">
    <property type="entry name" value="FADPNR"/>
</dbReference>
<sequence length="1177" mass="132090">MNILSADYVIIGGGICGVCIVEELDELLNSEEVAGTSNRTIIFVAGRCGFIKRAVNIKKVGQIATSFDVESVGSEIFNQTSKRITCLNDEVSSWNPTRKNLTLIGGEIISYKKLAIATGATPRRTIQSNPFVIRLRDTQTINDLKKSLSTARRVLILGNGGIATELAFKFKNIEVIWAFRHSYMAATYFDVAAAKFFESKLADIEKESNEKSDIRYNRIAVTKSNKDSQIEENSYVGAALGPHWIANFALNNLNNTKDIRKLFVINEVELDSISVSKPDNSKEHELPNSFLKLADWNVWAYMSDGKYIGCDLIIEATGVVPNSGIWKKNCPELELADDNGILVNDHMRTNIPDVYAAGDVCTPNWVEDHAHWKHIRLWTQARQMGIYCARAMIIENLLPDIAFDIFSHVTEFFGYKIKRTSFGELKFTKSHPGSSERFANVERIAAKRNPSSSKISTSKSPDSFNFGGSLSQSDSPKGALNNTSRTAASISMKNNQYFANEDNESMDNFKMEEDMEHMQTPKEIFAFKYTGKRKKETTANSLSSSARKAAEEAVFYVIPNLTPIEQYDVDHPENLNHFLSPGTRVLALWGNEYYGAHICGREALGRYYVLFAEDNLKRVIPPSGVLAISFLSEGSQVSFIDIVDDEEVGKVALLEKQPKVIDKNAPIEWINGIFILRELDESMNSTEEIKKVLWSRIFLTKEQAAAILKGKQFNPVPKIDQENIVTESRSARRSRNNRLSYSEFGLASPSPMKTPTSSTKRTAAVLSFTPKSPKKSPKANVSSSPRRTTINLDNIMEEMPVLSEEFNNNEEMHKSEINVNNVSDKSSPETRNRRSATITTPPRQSTTTHRTPRNNKLNEKDEEKMDYLGTNGEVAHEEINNEDFGDANDGHNSSILVTPQRKPSPYDAMLFLTPVQELTESINTSFSSSSGSGIDDYQLFDGLKFVLTSANRPNKVSDFNKREYRTKIEDRKGIVLEDFSTLKEGDRAYLIADTFYRTHKYLCALSLSIPCLSYTWIQECLTKKKLVDHEQFLLPAGESTSEPGRICQWKPLKDVLFKGKQVIIYTRFYNEDPNVIPFGEIWTSLMRNLGATVVGVEPGEPFSKELNKTATLDSKLEFCRKTNFDILLTENDCEPELAGCASGKNALAVSSEWVIQAMVTGELPSVEASDRFRYDFA</sequence>
<evidence type="ECO:0000256" key="4">
    <source>
        <dbReference type="SAM" id="MobiDB-lite"/>
    </source>
</evidence>
<keyword evidence="3" id="KW-0274">FAD</keyword>
<feature type="region of interest" description="Disordered" evidence="4">
    <location>
        <begin position="444"/>
        <end position="482"/>
    </location>
</feature>
<proteinExistence type="predicted"/>
<dbReference type="SMART" id="SM00292">
    <property type="entry name" value="BRCT"/>
    <property type="match status" value="1"/>
</dbReference>
<dbReference type="AlphaFoldDB" id="A0A8S9ZYD6"/>
<dbReference type="InterPro" id="IPR047249">
    <property type="entry name" value="BRCT_p53bp1-like_rpt1"/>
</dbReference>
<dbReference type="Pfam" id="PF07992">
    <property type="entry name" value="Pyr_redox_2"/>
    <property type="match status" value="2"/>
</dbReference>
<dbReference type="OrthoDB" id="202203at2759"/>
<evidence type="ECO:0000313" key="6">
    <source>
        <dbReference type="EMBL" id="KAF7637932.1"/>
    </source>
</evidence>
<dbReference type="Proteomes" id="UP000605970">
    <property type="component" value="Unassembled WGS sequence"/>
</dbReference>
<gene>
    <name evidence="6" type="ORF">Mgra_00002635</name>
</gene>
<dbReference type="InterPro" id="IPR036188">
    <property type="entry name" value="FAD/NAD-bd_sf"/>
</dbReference>
<keyword evidence="7" id="KW-1185">Reference proteome</keyword>
<dbReference type="SUPFAM" id="SSF52113">
    <property type="entry name" value="BRCT domain"/>
    <property type="match status" value="2"/>
</dbReference>
<comment type="cofactor">
    <cofactor evidence="1">
        <name>FAD</name>
        <dbReference type="ChEBI" id="CHEBI:57692"/>
    </cofactor>
</comment>
<feature type="region of interest" description="Disordered" evidence="4">
    <location>
        <begin position="815"/>
        <end position="865"/>
    </location>
</feature>
<evidence type="ECO:0000256" key="3">
    <source>
        <dbReference type="ARBA" id="ARBA00022827"/>
    </source>
</evidence>
<dbReference type="InterPro" id="IPR056492">
    <property type="entry name" value="SH3_Hsr9"/>
</dbReference>
<dbReference type="CDD" id="cd17745">
    <property type="entry name" value="BRCT_p53bp1_rpt1"/>
    <property type="match status" value="1"/>
</dbReference>
<feature type="compositionally biased region" description="Low complexity" evidence="4">
    <location>
        <begin position="737"/>
        <end position="762"/>
    </location>
</feature>
<accession>A0A8S9ZYD6</accession>
<dbReference type="EMBL" id="JABEBT010000016">
    <property type="protein sequence ID" value="KAF7637932.1"/>
    <property type="molecule type" value="Genomic_DNA"/>
</dbReference>
<feature type="compositionally biased region" description="Low complexity" evidence="4">
    <location>
        <begin position="450"/>
        <end position="463"/>
    </location>
</feature>
<dbReference type="PROSITE" id="PS50172">
    <property type="entry name" value="BRCT"/>
    <property type="match status" value="1"/>
</dbReference>
<feature type="region of interest" description="Disordered" evidence="4">
    <location>
        <begin position="727"/>
        <end position="792"/>
    </location>
</feature>
<name>A0A8S9ZYD6_9BILA</name>
<evidence type="ECO:0000313" key="7">
    <source>
        <dbReference type="Proteomes" id="UP000605970"/>
    </source>
</evidence>
<dbReference type="SUPFAM" id="SSF51905">
    <property type="entry name" value="FAD/NAD(P)-binding domain"/>
    <property type="match status" value="2"/>
</dbReference>
<feature type="compositionally biased region" description="Polar residues" evidence="4">
    <location>
        <begin position="466"/>
        <end position="482"/>
    </location>
</feature>
<dbReference type="Pfam" id="PF16770">
    <property type="entry name" value="RTT107_BRCT_5"/>
    <property type="match status" value="1"/>
</dbReference>
<dbReference type="GO" id="GO:0016491">
    <property type="term" value="F:oxidoreductase activity"/>
    <property type="evidence" value="ECO:0007669"/>
    <property type="project" value="InterPro"/>
</dbReference>
<dbReference type="InterPro" id="IPR050260">
    <property type="entry name" value="FAD-bd_OxRdtase"/>
</dbReference>
<dbReference type="InterPro" id="IPR001357">
    <property type="entry name" value="BRCT_dom"/>
</dbReference>
<evidence type="ECO:0000256" key="2">
    <source>
        <dbReference type="ARBA" id="ARBA00022630"/>
    </source>
</evidence>
<feature type="compositionally biased region" description="Basic and acidic residues" evidence="4">
    <location>
        <begin position="856"/>
        <end position="865"/>
    </location>
</feature>
<dbReference type="PANTHER" id="PTHR43429">
    <property type="entry name" value="PYRIDINE NUCLEOTIDE-DISULFIDE OXIDOREDUCTASE DOMAIN-CONTAINING"/>
    <property type="match status" value="1"/>
</dbReference>
<dbReference type="Gene3D" id="3.40.50.10190">
    <property type="entry name" value="BRCT domain"/>
    <property type="match status" value="2"/>
</dbReference>
<dbReference type="InterPro" id="IPR036420">
    <property type="entry name" value="BRCT_dom_sf"/>
</dbReference>
<evidence type="ECO:0000259" key="5">
    <source>
        <dbReference type="PROSITE" id="PS50172"/>
    </source>
</evidence>
<protein>
    <submittedName>
        <fullName evidence="6">BRCT domain-containing protein</fullName>
    </submittedName>
</protein>
<keyword evidence="2" id="KW-0285">Flavoprotein</keyword>
<feature type="domain" description="BRCT" evidence="5">
    <location>
        <begin position="935"/>
        <end position="1034"/>
    </location>
</feature>
<dbReference type="Pfam" id="PF24680">
    <property type="entry name" value="SH3_Hsr9"/>
    <property type="match status" value="1"/>
</dbReference>
<dbReference type="InterPro" id="IPR047250">
    <property type="entry name" value="BRCT_p53bp1-like_rpt2"/>
</dbReference>
<dbReference type="CDD" id="cd17724">
    <property type="entry name" value="BRCT_p53bp1_rpt2"/>
    <property type="match status" value="1"/>
</dbReference>
<dbReference type="Pfam" id="PF18428">
    <property type="entry name" value="BRCT_3"/>
    <property type="match status" value="1"/>
</dbReference>
<dbReference type="InterPro" id="IPR023753">
    <property type="entry name" value="FAD/NAD-binding_dom"/>
</dbReference>